<dbReference type="InterPro" id="IPR043502">
    <property type="entry name" value="DNA/RNA_pol_sf"/>
</dbReference>
<dbReference type="InterPro" id="IPR043128">
    <property type="entry name" value="Rev_trsase/Diguanyl_cyclase"/>
</dbReference>
<protein>
    <recommendedName>
        <fullName evidence="3">Peptidase A2 domain-containing protein</fullName>
    </recommendedName>
</protein>
<reference evidence="1" key="1">
    <citation type="journal article" date="2023" name="G3 (Bethesda)">
        <title>Whole genome assembly and annotation of the endangered Caribbean coral Acropora cervicornis.</title>
        <authorList>
            <person name="Selwyn J.D."/>
            <person name="Vollmer S.V."/>
        </authorList>
    </citation>
    <scope>NUCLEOTIDE SEQUENCE</scope>
    <source>
        <strain evidence="1">K2</strain>
    </source>
</reference>
<dbReference type="EMBL" id="JARQWQ010000040">
    <property type="protein sequence ID" value="KAK2559531.1"/>
    <property type="molecule type" value="Genomic_DNA"/>
</dbReference>
<dbReference type="InterPro" id="IPR050951">
    <property type="entry name" value="Retrovirus_Pol_polyprotein"/>
</dbReference>
<organism evidence="1 2">
    <name type="scientific">Acropora cervicornis</name>
    <name type="common">Staghorn coral</name>
    <dbReference type="NCBI Taxonomy" id="6130"/>
    <lineage>
        <taxon>Eukaryota</taxon>
        <taxon>Metazoa</taxon>
        <taxon>Cnidaria</taxon>
        <taxon>Anthozoa</taxon>
        <taxon>Hexacorallia</taxon>
        <taxon>Scleractinia</taxon>
        <taxon>Astrocoeniina</taxon>
        <taxon>Acroporidae</taxon>
        <taxon>Acropora</taxon>
    </lineage>
</organism>
<dbReference type="PANTHER" id="PTHR37984">
    <property type="entry name" value="PROTEIN CBG26694"/>
    <property type="match status" value="1"/>
</dbReference>
<dbReference type="SUPFAM" id="SSF56672">
    <property type="entry name" value="DNA/RNA polymerases"/>
    <property type="match status" value="1"/>
</dbReference>
<accession>A0AAD9V366</accession>
<evidence type="ECO:0000313" key="1">
    <source>
        <dbReference type="EMBL" id="KAK2559531.1"/>
    </source>
</evidence>
<evidence type="ECO:0008006" key="3">
    <source>
        <dbReference type="Google" id="ProtNLM"/>
    </source>
</evidence>
<evidence type="ECO:0000313" key="2">
    <source>
        <dbReference type="Proteomes" id="UP001249851"/>
    </source>
</evidence>
<proteinExistence type="predicted"/>
<dbReference type="Gene3D" id="3.10.10.10">
    <property type="entry name" value="HIV Type 1 Reverse Transcriptase, subunit A, domain 1"/>
    <property type="match status" value="1"/>
</dbReference>
<dbReference type="AlphaFoldDB" id="A0AAD9V366"/>
<gene>
    <name evidence="1" type="ORF">P5673_018179</name>
</gene>
<dbReference type="Proteomes" id="UP001249851">
    <property type="component" value="Unassembled WGS sequence"/>
</dbReference>
<dbReference type="PANTHER" id="PTHR37984:SF5">
    <property type="entry name" value="PROTEIN NYNRIN-LIKE"/>
    <property type="match status" value="1"/>
</dbReference>
<keyword evidence="2" id="KW-1185">Reference proteome</keyword>
<comment type="caution">
    <text evidence="1">The sequence shown here is derived from an EMBL/GenBank/DDBJ whole genome shotgun (WGS) entry which is preliminary data.</text>
</comment>
<sequence>MALSGIECPQMHWDGDNVKENWRRFKQHVELMFSGRLQSRREAEKCSYLLIWVGKKGRDIYNTWTDITADNKNNLQTYYDRFEAYVSLRANPVFAIFEFHGRVQGSSETAEQFITDLRMLAQDCDFKDSDEMIRDGIVFGTNSPKVREKLISKGSALTLDKAVELARSFEASQAQLSALAGSNINNSEESVHLVQKQDTGKGPQATQLSISQPPRGTWLCGNCGRSHNSLSNCPARAGVLRRESSPYRDEVFVSINLTLPQDTHKNIILKAKLDTGAQGNILPMRLYRQMYPHNLNDHGSLRPGSLSSSDVILTAYGGSRIKHHGIVTISWRVPISLKDDIKRELDEMVNTDIIAKIKEGEPTQWVNSLVYRRKQNGRLRLCLDPKDLNAAIQREHRVTPILEEILPKLADAKVFSIVEAKCGYWNVVLEEDILTALPWAKFQRIFKAK</sequence>
<dbReference type="Gene3D" id="3.30.70.270">
    <property type="match status" value="1"/>
</dbReference>
<name>A0AAD9V366_ACRCE</name>
<reference evidence="1" key="2">
    <citation type="journal article" date="2023" name="Science">
        <title>Genomic signatures of disease resistance in endangered staghorn corals.</title>
        <authorList>
            <person name="Vollmer S.V."/>
            <person name="Selwyn J.D."/>
            <person name="Despard B.A."/>
            <person name="Roesel C.L."/>
        </authorList>
    </citation>
    <scope>NUCLEOTIDE SEQUENCE</scope>
    <source>
        <strain evidence="1">K2</strain>
    </source>
</reference>